<dbReference type="OrthoDB" id="1928087at2759"/>
<feature type="compositionally biased region" description="Polar residues" evidence="9">
    <location>
        <begin position="277"/>
        <end position="288"/>
    </location>
</feature>
<evidence type="ECO:0000256" key="4">
    <source>
        <dbReference type="ARBA" id="ARBA00022723"/>
    </source>
</evidence>
<evidence type="ECO:0000256" key="5">
    <source>
        <dbReference type="ARBA" id="ARBA00022771"/>
    </source>
</evidence>
<evidence type="ECO:0000256" key="9">
    <source>
        <dbReference type="SAM" id="MobiDB-lite"/>
    </source>
</evidence>
<dbReference type="GO" id="GO:0007130">
    <property type="term" value="P:synaptonemal complex assembly"/>
    <property type="evidence" value="ECO:0007669"/>
    <property type="project" value="TreeGrafter"/>
</dbReference>
<evidence type="ECO:0000256" key="7">
    <source>
        <dbReference type="ARBA" id="ARBA00023242"/>
    </source>
</evidence>
<dbReference type="SUPFAM" id="SSF56019">
    <property type="entry name" value="The spindle assembly checkpoint protein mad2"/>
    <property type="match status" value="1"/>
</dbReference>
<dbReference type="InterPro" id="IPR013083">
    <property type="entry name" value="Znf_RING/FYVE/PHD"/>
</dbReference>
<feature type="compositionally biased region" description="Acidic residues" evidence="9">
    <location>
        <begin position="259"/>
        <end position="273"/>
    </location>
</feature>
<keyword evidence="5" id="KW-0863">Zinc-finger</keyword>
<dbReference type="OMA" id="HACYQCL"/>
<dbReference type="STRING" id="675120.N1PR51"/>
<dbReference type="Proteomes" id="UP000016933">
    <property type="component" value="Unassembled WGS sequence"/>
</dbReference>
<dbReference type="Pfam" id="PF00628">
    <property type="entry name" value="PHD"/>
    <property type="match status" value="1"/>
</dbReference>
<dbReference type="GO" id="GO:0008270">
    <property type="term" value="F:zinc ion binding"/>
    <property type="evidence" value="ECO:0007669"/>
    <property type="project" value="UniProtKB-KW"/>
</dbReference>
<evidence type="ECO:0000256" key="8">
    <source>
        <dbReference type="ARBA" id="ARBA00023254"/>
    </source>
</evidence>
<dbReference type="InterPro" id="IPR051294">
    <property type="entry name" value="HORMA_MeioticProgression"/>
</dbReference>
<dbReference type="Pfam" id="PF02301">
    <property type="entry name" value="HORMA"/>
    <property type="match status" value="1"/>
</dbReference>
<name>N1PR51_DOTSN</name>
<dbReference type="InterPro" id="IPR019787">
    <property type="entry name" value="Znf_PHD-finger"/>
</dbReference>
<dbReference type="GO" id="GO:0051598">
    <property type="term" value="P:meiotic recombination checkpoint signaling"/>
    <property type="evidence" value="ECO:0007669"/>
    <property type="project" value="TreeGrafter"/>
</dbReference>
<keyword evidence="12" id="KW-1185">Reference proteome</keyword>
<evidence type="ECO:0000313" key="12">
    <source>
        <dbReference type="Proteomes" id="UP000016933"/>
    </source>
</evidence>
<dbReference type="Gene3D" id="3.30.40.10">
    <property type="entry name" value="Zinc/RING finger domain, C3HC4 (zinc finger)"/>
    <property type="match status" value="1"/>
</dbReference>
<evidence type="ECO:0000256" key="6">
    <source>
        <dbReference type="ARBA" id="ARBA00022833"/>
    </source>
</evidence>
<organism evidence="11 12">
    <name type="scientific">Dothistroma septosporum (strain NZE10 / CBS 128990)</name>
    <name type="common">Red band needle blight fungus</name>
    <name type="synonym">Mycosphaerella pini</name>
    <dbReference type="NCBI Taxonomy" id="675120"/>
    <lineage>
        <taxon>Eukaryota</taxon>
        <taxon>Fungi</taxon>
        <taxon>Dikarya</taxon>
        <taxon>Ascomycota</taxon>
        <taxon>Pezizomycotina</taxon>
        <taxon>Dothideomycetes</taxon>
        <taxon>Dothideomycetidae</taxon>
        <taxon>Mycosphaerellales</taxon>
        <taxon>Mycosphaerellaceae</taxon>
        <taxon>Dothistroma</taxon>
    </lineage>
</organism>
<protein>
    <recommendedName>
        <fullName evidence="10">HORMA domain-containing protein</fullName>
    </recommendedName>
</protein>
<dbReference type="InterPro" id="IPR011011">
    <property type="entry name" value="Znf_FYVE_PHD"/>
</dbReference>
<dbReference type="Gene3D" id="3.30.900.10">
    <property type="entry name" value="HORMA domain"/>
    <property type="match status" value="1"/>
</dbReference>
<evidence type="ECO:0000259" key="10">
    <source>
        <dbReference type="PROSITE" id="PS50815"/>
    </source>
</evidence>
<keyword evidence="8" id="KW-0469">Meiosis</keyword>
<dbReference type="PROSITE" id="PS50815">
    <property type="entry name" value="HORMA"/>
    <property type="match status" value="1"/>
</dbReference>
<dbReference type="PANTHER" id="PTHR48225">
    <property type="entry name" value="HORMA DOMAIN-CONTAINING PROTEIN 1"/>
    <property type="match status" value="1"/>
</dbReference>
<dbReference type="HOGENOM" id="CLU_019753_0_0_1"/>
<evidence type="ECO:0000256" key="1">
    <source>
        <dbReference type="ARBA" id="ARBA00004123"/>
    </source>
</evidence>
<evidence type="ECO:0000256" key="2">
    <source>
        <dbReference type="ARBA" id="ARBA00004286"/>
    </source>
</evidence>
<keyword evidence="4" id="KW-0479">Metal-binding</keyword>
<feature type="region of interest" description="Disordered" evidence="9">
    <location>
        <begin position="592"/>
        <end position="627"/>
    </location>
</feature>
<feature type="region of interest" description="Disordered" evidence="9">
    <location>
        <begin position="258"/>
        <end position="299"/>
    </location>
</feature>
<dbReference type="AlphaFoldDB" id="N1PR51"/>
<evidence type="ECO:0000313" key="11">
    <source>
        <dbReference type="EMBL" id="EME44840.1"/>
    </source>
</evidence>
<dbReference type="SUPFAM" id="SSF57903">
    <property type="entry name" value="FYVE/PHD zinc finger"/>
    <property type="match status" value="1"/>
</dbReference>
<reference evidence="11 12" key="2">
    <citation type="journal article" date="2012" name="PLoS Pathog.">
        <title>Diverse lifestyles and strategies of plant pathogenesis encoded in the genomes of eighteen Dothideomycetes fungi.</title>
        <authorList>
            <person name="Ohm R.A."/>
            <person name="Feau N."/>
            <person name="Henrissat B."/>
            <person name="Schoch C.L."/>
            <person name="Horwitz B.A."/>
            <person name="Barry K.W."/>
            <person name="Condon B.J."/>
            <person name="Copeland A.C."/>
            <person name="Dhillon B."/>
            <person name="Glaser F."/>
            <person name="Hesse C.N."/>
            <person name="Kosti I."/>
            <person name="LaButti K."/>
            <person name="Lindquist E.A."/>
            <person name="Lucas S."/>
            <person name="Salamov A.A."/>
            <person name="Bradshaw R.E."/>
            <person name="Ciuffetti L."/>
            <person name="Hamelin R.C."/>
            <person name="Kema G.H.J."/>
            <person name="Lawrence C."/>
            <person name="Scott J.A."/>
            <person name="Spatafora J.W."/>
            <person name="Turgeon B.G."/>
            <person name="de Wit P.J.G.M."/>
            <person name="Zhong S."/>
            <person name="Goodwin S.B."/>
            <person name="Grigoriev I.V."/>
        </authorList>
    </citation>
    <scope>NUCLEOTIDE SEQUENCE [LARGE SCALE GENOMIC DNA]</scope>
    <source>
        <strain evidence="12">NZE10 / CBS 128990</strain>
    </source>
</reference>
<dbReference type="InterPro" id="IPR036570">
    <property type="entry name" value="HORMA_dom_sf"/>
</dbReference>
<dbReference type="PANTHER" id="PTHR48225:SF7">
    <property type="entry name" value="MEIOSIS-SPECIFIC PROTEIN HOP1"/>
    <property type="match status" value="1"/>
</dbReference>
<proteinExistence type="predicted"/>
<dbReference type="EMBL" id="KB446538">
    <property type="protein sequence ID" value="EME44840.1"/>
    <property type="molecule type" value="Genomic_DNA"/>
</dbReference>
<feature type="domain" description="HORMA" evidence="10">
    <location>
        <begin position="22"/>
        <end position="263"/>
    </location>
</feature>
<dbReference type="InterPro" id="IPR003511">
    <property type="entry name" value="HORMA_dom"/>
</dbReference>
<comment type="subcellular location">
    <subcellularLocation>
        <location evidence="2">Chromosome</location>
    </subcellularLocation>
    <subcellularLocation>
        <location evidence="1">Nucleus</location>
    </subcellularLocation>
</comment>
<reference evidence="12" key="1">
    <citation type="journal article" date="2012" name="PLoS Genet.">
        <title>The genomes of the fungal plant pathogens Cladosporium fulvum and Dothistroma septosporum reveal adaptation to different hosts and lifestyles but also signatures of common ancestry.</title>
        <authorList>
            <person name="de Wit P.J.G.M."/>
            <person name="van der Burgt A."/>
            <person name="Oekmen B."/>
            <person name="Stergiopoulos I."/>
            <person name="Abd-Elsalam K.A."/>
            <person name="Aerts A.L."/>
            <person name="Bahkali A.H."/>
            <person name="Beenen H.G."/>
            <person name="Chettri P."/>
            <person name="Cox M.P."/>
            <person name="Datema E."/>
            <person name="de Vries R.P."/>
            <person name="Dhillon B."/>
            <person name="Ganley A.R."/>
            <person name="Griffiths S.A."/>
            <person name="Guo Y."/>
            <person name="Hamelin R.C."/>
            <person name="Henrissat B."/>
            <person name="Kabir M.S."/>
            <person name="Jashni M.K."/>
            <person name="Kema G."/>
            <person name="Klaubauf S."/>
            <person name="Lapidus A."/>
            <person name="Levasseur A."/>
            <person name="Lindquist E."/>
            <person name="Mehrabi R."/>
            <person name="Ohm R.A."/>
            <person name="Owen T.J."/>
            <person name="Salamov A."/>
            <person name="Schwelm A."/>
            <person name="Schijlen E."/>
            <person name="Sun H."/>
            <person name="van den Burg H.A."/>
            <person name="van Ham R.C.H.J."/>
            <person name="Zhang S."/>
            <person name="Goodwin S.B."/>
            <person name="Grigoriev I.V."/>
            <person name="Collemare J."/>
            <person name="Bradshaw R.E."/>
        </authorList>
    </citation>
    <scope>NUCLEOTIDE SEQUENCE [LARGE SCALE GENOMIC DNA]</scope>
    <source>
        <strain evidence="12">NZE10 / CBS 128990</strain>
    </source>
</reference>
<keyword evidence="7" id="KW-0539">Nucleus</keyword>
<dbReference type="GO" id="GO:0005694">
    <property type="term" value="C:chromosome"/>
    <property type="evidence" value="ECO:0007669"/>
    <property type="project" value="UniProtKB-SubCell"/>
</dbReference>
<gene>
    <name evidence="11" type="ORF">DOTSEDRAFT_87353</name>
</gene>
<dbReference type="GO" id="GO:0005634">
    <property type="term" value="C:nucleus"/>
    <property type="evidence" value="ECO:0007669"/>
    <property type="project" value="UniProtKB-SubCell"/>
</dbReference>
<sequence length="685" mass="75658">MQKTKTKPKNQLVTTRTAFTQQQSLEIVQTLLHGATSFADHSRRLLPKIAFHEQVIEHGNRMVYADYANGKLNNKKSTKVHMAIQAMQRGKSKRTDMFLTWLENGAFTALKDGHLRAVQLNIHAQPDSRDKVLETYTFTVKYDSGGAFEKKIAGVQMNGQKSVARTVEATNIGLQSLLRELIACSNALPALPAGHLLNCHLRFTGQGSDAHASNIMLMAFSTTLRISHLRQPDLHPLVPGSPIPSQLEYGNIGSRMEEALGDGDTVDEGDQDAAETSKGNEVTPSTVVDETVGPDRQPTRIFDESLDTQSSVVPRMRSALRDMLQPERLTQGDTQTQVPLRPQRITTTPAFTAGPSTDFAEKSTGTSVSSDSKLVLLPEVAARLESEKPKLHKKAMQLAGPREMSDKNDRVIFCQCGFDGKDDNMIHCDFCDTWQHLYCYGFSGSQDSRTPGYHVCYQCLLGGRDVVALCEVKELALKRRVMSYALKNGLRKKTDMAKSLGIPIKDAKRLQRQFQDEGFLQEASNSHKPGFAKTGQPHFLVTRNAPTYQTMIQRLFDPLVVIAKYYANVDTMPTPNTIAQQLDAMRSSSMPLAATPASRLRGQDTPTTTSGLDPRASATPYITPSRRTGPILKRQRDEEDIFSVPAKRAATQTSLHGRLKSAQMKVEHSQYMLKANGSSPGSVGQ</sequence>
<keyword evidence="6" id="KW-0862">Zinc</keyword>
<accession>N1PR51</accession>
<evidence type="ECO:0000256" key="3">
    <source>
        <dbReference type="ARBA" id="ARBA00022454"/>
    </source>
</evidence>
<dbReference type="eggNOG" id="KOG1844">
    <property type="taxonomic scope" value="Eukaryota"/>
</dbReference>
<keyword evidence="3" id="KW-0158">Chromosome</keyword>